<dbReference type="AlphaFoldDB" id="A0AAX0U4E0"/>
<evidence type="ECO:0000313" key="3">
    <source>
        <dbReference type="Proteomes" id="UP000231878"/>
    </source>
</evidence>
<dbReference type="EMBL" id="PHRB01000032">
    <property type="protein sequence ID" value="PJO63438.1"/>
    <property type="molecule type" value="Genomic_DNA"/>
</dbReference>
<dbReference type="Proteomes" id="UP000231878">
    <property type="component" value="Unassembled WGS sequence"/>
</dbReference>
<evidence type="ECO:0000256" key="1">
    <source>
        <dbReference type="SAM" id="MobiDB-lite"/>
    </source>
</evidence>
<protein>
    <submittedName>
        <fullName evidence="2">Uncharacterized protein</fullName>
    </submittedName>
</protein>
<comment type="caution">
    <text evidence="2">The sequence shown here is derived from an EMBL/GenBank/DDBJ whole genome shotgun (WGS) entry which is preliminary data.</text>
</comment>
<gene>
    <name evidence="2" type="ORF">CWD88_25985</name>
</gene>
<accession>A0AAX0U4E0</accession>
<name>A0AAX0U4E0_BURPE</name>
<proteinExistence type="predicted"/>
<feature type="region of interest" description="Disordered" evidence="1">
    <location>
        <begin position="1"/>
        <end position="39"/>
    </location>
</feature>
<dbReference type="RefSeq" id="WP_004537562.1">
    <property type="nucleotide sequence ID" value="NZ_AP028080.1"/>
</dbReference>
<organism evidence="2 3">
    <name type="scientific">Burkholderia pseudomallei</name>
    <name type="common">Pseudomonas pseudomallei</name>
    <dbReference type="NCBI Taxonomy" id="28450"/>
    <lineage>
        <taxon>Bacteria</taxon>
        <taxon>Pseudomonadati</taxon>
        <taxon>Pseudomonadota</taxon>
        <taxon>Betaproteobacteria</taxon>
        <taxon>Burkholderiales</taxon>
        <taxon>Burkholderiaceae</taxon>
        <taxon>Burkholderia</taxon>
        <taxon>pseudomallei group</taxon>
    </lineage>
</organism>
<evidence type="ECO:0000313" key="2">
    <source>
        <dbReference type="EMBL" id="PJO63438.1"/>
    </source>
</evidence>
<reference evidence="2 3" key="1">
    <citation type="submission" date="2017-11" db="EMBL/GenBank/DDBJ databases">
        <title>Molecular characterization of Burkholderia pseudomallei and closely related isolates from Vietnam.</title>
        <authorList>
            <person name="Ustinov D.V."/>
            <person name="Antonov A.S."/>
            <person name="Avdusheva E.F."/>
            <person name="Shpak I.M."/>
            <person name="Zakharova I.B."/>
            <person name="Thi L.A."/>
            <person name="Teteryatnikova N."/>
            <person name="Lopasteyskaya Y.A."/>
            <person name="Kuzyutina J.A."/>
            <person name="Ngo T.N."/>
            <person name="Victorov D.V."/>
        </authorList>
    </citation>
    <scope>NUCLEOTIDE SEQUENCE [LARGE SCALE GENOMIC DNA]</scope>
    <source>
        <strain evidence="2 3">V1512</strain>
    </source>
</reference>
<sequence>MTKMSCGLGDTRADVSLTMTDRRRRSSRSSRSGRCPPARVARTAAMPAGVRCGDLAIDVRQTADVARATK</sequence>